<name>A0A8T0X1Z9_PANVG</name>
<organism evidence="2 3">
    <name type="scientific">Panicum virgatum</name>
    <name type="common">Blackwell switchgrass</name>
    <dbReference type="NCBI Taxonomy" id="38727"/>
    <lineage>
        <taxon>Eukaryota</taxon>
        <taxon>Viridiplantae</taxon>
        <taxon>Streptophyta</taxon>
        <taxon>Embryophyta</taxon>
        <taxon>Tracheophyta</taxon>
        <taxon>Spermatophyta</taxon>
        <taxon>Magnoliopsida</taxon>
        <taxon>Liliopsida</taxon>
        <taxon>Poales</taxon>
        <taxon>Poaceae</taxon>
        <taxon>PACMAD clade</taxon>
        <taxon>Panicoideae</taxon>
        <taxon>Panicodae</taxon>
        <taxon>Paniceae</taxon>
        <taxon>Panicinae</taxon>
        <taxon>Panicum</taxon>
        <taxon>Panicum sect. Hiantes</taxon>
    </lineage>
</organism>
<feature type="signal peptide" evidence="1">
    <location>
        <begin position="1"/>
        <end position="24"/>
    </location>
</feature>
<evidence type="ECO:0008006" key="4">
    <source>
        <dbReference type="Google" id="ProtNLM"/>
    </source>
</evidence>
<evidence type="ECO:0000313" key="3">
    <source>
        <dbReference type="Proteomes" id="UP000823388"/>
    </source>
</evidence>
<keyword evidence="3" id="KW-1185">Reference proteome</keyword>
<evidence type="ECO:0000256" key="1">
    <source>
        <dbReference type="SAM" id="SignalP"/>
    </source>
</evidence>
<feature type="chain" id="PRO_5035839713" description="Secreted protein" evidence="1">
    <location>
        <begin position="25"/>
        <end position="143"/>
    </location>
</feature>
<dbReference type="AlphaFoldDB" id="A0A8T0X1Z9"/>
<protein>
    <recommendedName>
        <fullName evidence="4">Secreted protein</fullName>
    </recommendedName>
</protein>
<sequence>MRWKNWPKLLFFSFLPTVSPTALAVSVGWSWRPLRAAAVWLALAEAIASVTRRWAMAESKSQRPDACMVLSVRRCHVDSPPRSSSPMTTGASVKRPPPAILLNYYSVLVQDSSGAGHHLTLLFLAAGKTRLCLVTRKVSKIFH</sequence>
<dbReference type="Proteomes" id="UP000823388">
    <property type="component" value="Chromosome 1K"/>
</dbReference>
<reference evidence="2" key="1">
    <citation type="submission" date="2020-05" db="EMBL/GenBank/DDBJ databases">
        <title>WGS assembly of Panicum virgatum.</title>
        <authorList>
            <person name="Lovell J.T."/>
            <person name="Jenkins J."/>
            <person name="Shu S."/>
            <person name="Juenger T.E."/>
            <person name="Schmutz J."/>
        </authorList>
    </citation>
    <scope>NUCLEOTIDE SEQUENCE</scope>
    <source>
        <strain evidence="2">AP13</strain>
    </source>
</reference>
<comment type="caution">
    <text evidence="2">The sequence shown here is derived from an EMBL/GenBank/DDBJ whole genome shotgun (WGS) entry which is preliminary data.</text>
</comment>
<accession>A0A8T0X1Z9</accession>
<dbReference type="EMBL" id="CM029037">
    <property type="protein sequence ID" value="KAG2655582.1"/>
    <property type="molecule type" value="Genomic_DNA"/>
</dbReference>
<gene>
    <name evidence="2" type="ORF">PVAP13_1KG014386</name>
</gene>
<keyword evidence="1" id="KW-0732">Signal</keyword>
<evidence type="ECO:0000313" key="2">
    <source>
        <dbReference type="EMBL" id="KAG2655582.1"/>
    </source>
</evidence>
<proteinExistence type="predicted"/>